<keyword evidence="2" id="KW-0479">Metal-binding</keyword>
<keyword evidence="11" id="KW-1185">Reference proteome</keyword>
<keyword evidence="7" id="KW-0472">Membrane</keyword>
<evidence type="ECO:0000256" key="5">
    <source>
        <dbReference type="ARBA" id="ARBA00022842"/>
    </source>
</evidence>
<dbReference type="GO" id="GO:0005789">
    <property type="term" value="C:endoplasmic reticulum membrane"/>
    <property type="evidence" value="ECO:0007669"/>
    <property type="project" value="TreeGrafter"/>
</dbReference>
<reference evidence="10" key="1">
    <citation type="submission" date="2022-07" db="EMBL/GenBank/DDBJ databases">
        <title>Genome analysis of Parmales, a sister group of diatoms, reveals the evolutionary specialization of diatoms from phago-mixotrophs to photoautotrophs.</title>
        <authorList>
            <person name="Ban H."/>
            <person name="Sato S."/>
            <person name="Yoshikawa S."/>
            <person name="Kazumasa Y."/>
            <person name="Nakamura Y."/>
            <person name="Ichinomiya M."/>
            <person name="Saitoh K."/>
            <person name="Sato N."/>
            <person name="Blanc-Mathieu R."/>
            <person name="Endo H."/>
            <person name="Kuwata A."/>
            <person name="Ogata H."/>
        </authorList>
    </citation>
    <scope>NUCLEOTIDE SEQUENCE</scope>
</reference>
<dbReference type="SUPFAM" id="SSF81665">
    <property type="entry name" value="Calcium ATPase, transmembrane domain M"/>
    <property type="match status" value="1"/>
</dbReference>
<dbReference type="InterPro" id="IPR023298">
    <property type="entry name" value="ATPase_P-typ_TM_dom_sf"/>
</dbReference>
<dbReference type="PANTHER" id="PTHR45630">
    <property type="entry name" value="CATION-TRANSPORTING ATPASE-RELATED"/>
    <property type="match status" value="1"/>
</dbReference>
<accession>A0A9W7EG70</accession>
<evidence type="ECO:0000256" key="4">
    <source>
        <dbReference type="ARBA" id="ARBA00022840"/>
    </source>
</evidence>
<dbReference type="Pfam" id="PF00690">
    <property type="entry name" value="Cation_ATPase_N"/>
    <property type="match status" value="1"/>
</dbReference>
<feature type="domain" description="P-type ATPase A" evidence="8">
    <location>
        <begin position="361"/>
        <end position="400"/>
    </location>
</feature>
<keyword evidence="6" id="KW-1278">Translocase</keyword>
<dbReference type="InterPro" id="IPR004014">
    <property type="entry name" value="ATPase_P-typ_cation-transptr_N"/>
</dbReference>
<dbReference type="SUPFAM" id="SSF81653">
    <property type="entry name" value="Calcium ATPase, transduction domain A"/>
    <property type="match status" value="1"/>
</dbReference>
<organism evidence="10 11">
    <name type="scientific">Triparma retinervis</name>
    <dbReference type="NCBI Taxonomy" id="2557542"/>
    <lineage>
        <taxon>Eukaryota</taxon>
        <taxon>Sar</taxon>
        <taxon>Stramenopiles</taxon>
        <taxon>Ochrophyta</taxon>
        <taxon>Bolidophyceae</taxon>
        <taxon>Parmales</taxon>
        <taxon>Triparmaceae</taxon>
        <taxon>Triparma</taxon>
    </lineage>
</organism>
<evidence type="ECO:0000313" key="10">
    <source>
        <dbReference type="EMBL" id="GMH77688.1"/>
    </source>
</evidence>
<dbReference type="GO" id="GO:0046872">
    <property type="term" value="F:metal ion binding"/>
    <property type="evidence" value="ECO:0007669"/>
    <property type="project" value="UniProtKB-KW"/>
</dbReference>
<dbReference type="Proteomes" id="UP001165082">
    <property type="component" value="Unassembled WGS sequence"/>
</dbReference>
<comment type="subcellular location">
    <subcellularLocation>
        <location evidence="1">Membrane</location>
        <topology evidence="1">Multi-pass membrane protein</topology>
    </subcellularLocation>
</comment>
<keyword evidence="3" id="KW-0547">Nucleotide-binding</keyword>
<evidence type="ECO:0000259" key="9">
    <source>
        <dbReference type="Pfam" id="PF00690"/>
    </source>
</evidence>
<evidence type="ECO:0000256" key="2">
    <source>
        <dbReference type="ARBA" id="ARBA00022723"/>
    </source>
</evidence>
<protein>
    <submittedName>
        <fullName evidence="10">Uncharacterized protein</fullName>
    </submittedName>
</protein>
<gene>
    <name evidence="10" type="ORF">TrRE_jg1241</name>
</gene>
<keyword evidence="7" id="KW-0812">Transmembrane</keyword>
<dbReference type="OrthoDB" id="48943at2759"/>
<keyword evidence="7" id="KW-1133">Transmembrane helix</keyword>
<evidence type="ECO:0000256" key="3">
    <source>
        <dbReference type="ARBA" id="ARBA00022741"/>
    </source>
</evidence>
<evidence type="ECO:0000256" key="7">
    <source>
        <dbReference type="SAM" id="Phobius"/>
    </source>
</evidence>
<evidence type="ECO:0000256" key="6">
    <source>
        <dbReference type="ARBA" id="ARBA00022967"/>
    </source>
</evidence>
<dbReference type="Gene3D" id="2.70.150.10">
    <property type="entry name" value="Calcium-transporting ATPase, cytoplasmic transduction domain A"/>
    <property type="match status" value="1"/>
</dbReference>
<dbReference type="GO" id="GO:0019829">
    <property type="term" value="F:ATPase-coupled monoatomic cation transmembrane transporter activity"/>
    <property type="evidence" value="ECO:0007669"/>
    <property type="project" value="TreeGrafter"/>
</dbReference>
<dbReference type="SUPFAM" id="SSF48403">
    <property type="entry name" value="Ankyrin repeat"/>
    <property type="match status" value="1"/>
</dbReference>
<dbReference type="GO" id="GO:0006874">
    <property type="term" value="P:intracellular calcium ion homeostasis"/>
    <property type="evidence" value="ECO:0007669"/>
    <property type="project" value="TreeGrafter"/>
</dbReference>
<dbReference type="Gene3D" id="1.25.40.20">
    <property type="entry name" value="Ankyrin repeat-containing domain"/>
    <property type="match status" value="1"/>
</dbReference>
<comment type="caution">
    <text evidence="10">The sequence shown here is derived from an EMBL/GenBank/DDBJ whole genome shotgun (WGS) entry which is preliminary data.</text>
</comment>
<feature type="transmembrane region" description="Helical" evidence="7">
    <location>
        <begin position="252"/>
        <end position="269"/>
    </location>
</feature>
<feature type="transmembrane region" description="Helical" evidence="7">
    <location>
        <begin position="275"/>
        <end position="292"/>
    </location>
</feature>
<name>A0A9W7EG70_9STRA</name>
<evidence type="ECO:0000259" key="8">
    <source>
        <dbReference type="Pfam" id="PF00122"/>
    </source>
</evidence>
<feature type="transmembrane region" description="Helical" evidence="7">
    <location>
        <begin position="423"/>
        <end position="442"/>
    </location>
</feature>
<dbReference type="InterPro" id="IPR008250">
    <property type="entry name" value="ATPase_P-typ_transduc_dom_A_sf"/>
</dbReference>
<feature type="transmembrane region" description="Helical" evidence="7">
    <location>
        <begin position="103"/>
        <end position="121"/>
    </location>
</feature>
<dbReference type="InterPro" id="IPR036770">
    <property type="entry name" value="Ankyrin_rpt-contain_sf"/>
</dbReference>
<dbReference type="EMBL" id="BRXZ01001747">
    <property type="protein sequence ID" value="GMH77688.1"/>
    <property type="molecule type" value="Genomic_DNA"/>
</dbReference>
<keyword evidence="4" id="KW-0067">ATP-binding</keyword>
<dbReference type="Pfam" id="PF00122">
    <property type="entry name" value="E1-E2_ATPase"/>
    <property type="match status" value="1"/>
</dbReference>
<dbReference type="PANTHER" id="PTHR45630:SF7">
    <property type="entry name" value="ENDOPLASMIC RETICULUM TRANSMEMBRANE HELIX TRANSLOCASE"/>
    <property type="match status" value="1"/>
</dbReference>
<sequence>MPDSSGNFPIHLACLGEDEGRLGGYVGCVEALLEQGGVPVKVRDGNKHTIIMAAARGGRRGMLEFASHPSLQPILPLIIFAQNRSAYWFPFLTAVSQAGDRSLTFRIIFGLTLFLHLSIILSSNWSLHLTRFLQYTTTPATSTTPPTHLLIIPPPNSGDGGITEVKTVQLRTERGVEREEERAEFQGIVWKREKGSKGEFKRTEFPISNPLTSYLTSTGLNTSTAPLSLYTYGPNIKSLPTPSFLRLLTKQLAAPFFIFQILCCVLWSLDEYWYYAIFTLLMLVFFECTVVWQRVKGLEGLRSSASRPPSPTVVYRGGRWTTVNEADILVGDVLSLKRPEGGYYRSKDGATRRARADELPAVPCDLLLMEGTAVVNEAMLTGESVPQLKEGVGGLGEKEKEEGSLLRTMAYKSGETSVNSKDTFAFIGMLLVFAAVAAGIVVKEGLQDEDRNR</sequence>
<evidence type="ECO:0000256" key="1">
    <source>
        <dbReference type="ARBA" id="ARBA00004141"/>
    </source>
</evidence>
<proteinExistence type="predicted"/>
<dbReference type="InterPro" id="IPR059000">
    <property type="entry name" value="ATPase_P-type_domA"/>
</dbReference>
<feature type="domain" description="Cation-transporting P-type ATPase N-terminal" evidence="9">
    <location>
        <begin position="217"/>
        <end position="267"/>
    </location>
</feature>
<dbReference type="GO" id="GO:0005524">
    <property type="term" value="F:ATP binding"/>
    <property type="evidence" value="ECO:0007669"/>
    <property type="project" value="UniProtKB-KW"/>
</dbReference>
<evidence type="ECO:0000313" key="11">
    <source>
        <dbReference type="Proteomes" id="UP001165082"/>
    </source>
</evidence>
<dbReference type="InterPro" id="IPR006544">
    <property type="entry name" value="P-type_TPase_V"/>
</dbReference>
<keyword evidence="5" id="KW-0460">Magnesium</keyword>
<dbReference type="AlphaFoldDB" id="A0A9W7EG70"/>
<dbReference type="GO" id="GO:0015662">
    <property type="term" value="F:P-type ion transporter activity"/>
    <property type="evidence" value="ECO:0007669"/>
    <property type="project" value="TreeGrafter"/>
</dbReference>